<proteinExistence type="predicted"/>
<gene>
    <name evidence="3" type="ORF">PPG34_08530</name>
</gene>
<evidence type="ECO:0000313" key="4">
    <source>
        <dbReference type="Proteomes" id="UP001250932"/>
    </source>
</evidence>
<keyword evidence="1" id="KW-0812">Transmembrane</keyword>
<dbReference type="EMBL" id="JAQOUE010000001">
    <property type="protein sequence ID" value="MDT7042396.1"/>
    <property type="molecule type" value="Genomic_DNA"/>
</dbReference>
<dbReference type="RefSeq" id="WP_313832795.1">
    <property type="nucleotide sequence ID" value="NZ_JAQOUE010000001.1"/>
</dbReference>
<dbReference type="Proteomes" id="UP001250932">
    <property type="component" value="Unassembled WGS sequence"/>
</dbReference>
<evidence type="ECO:0000256" key="1">
    <source>
        <dbReference type="SAM" id="Phobius"/>
    </source>
</evidence>
<comment type="caution">
    <text evidence="3">The sequence shown here is derived from an EMBL/GenBank/DDBJ whole genome shotgun (WGS) entry which is preliminary data.</text>
</comment>
<dbReference type="InterPro" id="IPR021309">
    <property type="entry name" value="YgaP-like_TM"/>
</dbReference>
<reference evidence="3 4" key="1">
    <citation type="journal article" date="2023" name="ISME J.">
        <title>Cultivation and genomic characterization of novel and ubiquitous marine nitrite-oxidizing bacteria from the Nitrospirales.</title>
        <authorList>
            <person name="Mueller A.J."/>
            <person name="Daebeler A."/>
            <person name="Herbold C.W."/>
            <person name="Kirkegaard R.H."/>
            <person name="Daims H."/>
        </authorList>
    </citation>
    <scope>NUCLEOTIDE SEQUENCE [LARGE SCALE GENOMIC DNA]</scope>
    <source>
        <strain evidence="3 4">EB</strain>
    </source>
</reference>
<keyword evidence="1" id="KW-1133">Transmembrane helix</keyword>
<sequence>MNKNVGGVDQKGRLLLGLLALGIAALAELPTWGAVVLGAVGVIALVTGSTGYCPLWTIFGINTCSIQRKT</sequence>
<keyword evidence="4" id="KW-1185">Reference proteome</keyword>
<feature type="domain" description="Inner membrane protein YgaP-like transmembrane" evidence="2">
    <location>
        <begin position="1"/>
        <end position="65"/>
    </location>
</feature>
<evidence type="ECO:0000259" key="2">
    <source>
        <dbReference type="Pfam" id="PF11127"/>
    </source>
</evidence>
<feature type="transmembrane region" description="Helical" evidence="1">
    <location>
        <begin position="37"/>
        <end position="59"/>
    </location>
</feature>
<evidence type="ECO:0000313" key="3">
    <source>
        <dbReference type="EMBL" id="MDT7042396.1"/>
    </source>
</evidence>
<dbReference type="Pfam" id="PF11127">
    <property type="entry name" value="YgaP-like_TM"/>
    <property type="match status" value="1"/>
</dbReference>
<name>A0ABU3K7N7_9BACT</name>
<organism evidence="3 4">
    <name type="scientific">Candidatus Nitronereus thalassa</name>
    <dbReference type="NCBI Taxonomy" id="3020898"/>
    <lineage>
        <taxon>Bacteria</taxon>
        <taxon>Pseudomonadati</taxon>
        <taxon>Nitrospirota</taxon>
        <taxon>Nitrospiria</taxon>
        <taxon>Nitrospirales</taxon>
        <taxon>Nitrospiraceae</taxon>
        <taxon>Candidatus Nitronereus</taxon>
    </lineage>
</organism>
<keyword evidence="1" id="KW-0472">Membrane</keyword>
<protein>
    <submittedName>
        <fullName evidence="3">DUF2892 domain-containing protein</fullName>
    </submittedName>
</protein>
<accession>A0ABU3K7N7</accession>